<name>X1EKN1_9ZZZZ</name>
<dbReference type="SUPFAM" id="SSF160191">
    <property type="entry name" value="YcgL-like"/>
    <property type="match status" value="1"/>
</dbReference>
<protein>
    <recommendedName>
        <fullName evidence="1">YcgL domain-containing protein</fullName>
    </recommendedName>
</protein>
<dbReference type="PANTHER" id="PTHR38109">
    <property type="entry name" value="PROTEIN YCGL"/>
    <property type="match status" value="1"/>
</dbReference>
<dbReference type="PANTHER" id="PTHR38109:SF1">
    <property type="entry name" value="PROTEIN YCGL"/>
    <property type="match status" value="1"/>
</dbReference>
<dbReference type="Gene3D" id="3.10.510.20">
    <property type="entry name" value="YcgL domain"/>
    <property type="match status" value="1"/>
</dbReference>
<dbReference type="AlphaFoldDB" id="X1EKN1"/>
<sequence length="92" mass="10201">MKIKCEVYRCSRKADTYLYLGAGKRLEELPDGLKSLLGDLTQFLNLELNESSKLAQVKTSEVLTALGDQGYFLQMPPADLLKSQTPGSGYIQ</sequence>
<accession>X1EKN1</accession>
<gene>
    <name evidence="2" type="ORF">S01H4_55830</name>
</gene>
<organism evidence="2">
    <name type="scientific">marine sediment metagenome</name>
    <dbReference type="NCBI Taxonomy" id="412755"/>
    <lineage>
        <taxon>unclassified sequences</taxon>
        <taxon>metagenomes</taxon>
        <taxon>ecological metagenomes</taxon>
    </lineage>
</organism>
<evidence type="ECO:0000313" key="2">
    <source>
        <dbReference type="EMBL" id="GAH09208.1"/>
    </source>
</evidence>
<comment type="caution">
    <text evidence="2">The sequence shown here is derived from an EMBL/GenBank/DDBJ whole genome shotgun (WGS) entry which is preliminary data.</text>
</comment>
<feature type="domain" description="YcgL" evidence="1">
    <location>
        <begin position="3"/>
        <end position="85"/>
    </location>
</feature>
<dbReference type="EMBL" id="BART01032274">
    <property type="protein sequence ID" value="GAH09208.1"/>
    <property type="molecule type" value="Genomic_DNA"/>
</dbReference>
<evidence type="ECO:0000259" key="1">
    <source>
        <dbReference type="PROSITE" id="PS51648"/>
    </source>
</evidence>
<dbReference type="InterPro" id="IPR027354">
    <property type="entry name" value="YcgL_dom"/>
</dbReference>
<dbReference type="InterPro" id="IPR038068">
    <property type="entry name" value="YcgL-like_sf"/>
</dbReference>
<dbReference type="PROSITE" id="PS51648">
    <property type="entry name" value="YCGL"/>
    <property type="match status" value="1"/>
</dbReference>
<dbReference type="Pfam" id="PF05166">
    <property type="entry name" value="YcgL"/>
    <property type="match status" value="1"/>
</dbReference>
<proteinExistence type="predicted"/>
<reference evidence="2" key="1">
    <citation type="journal article" date="2014" name="Front. Microbiol.">
        <title>High frequency of phylogenetically diverse reductive dehalogenase-homologous genes in deep subseafloor sedimentary metagenomes.</title>
        <authorList>
            <person name="Kawai M."/>
            <person name="Futagami T."/>
            <person name="Toyoda A."/>
            <person name="Takaki Y."/>
            <person name="Nishi S."/>
            <person name="Hori S."/>
            <person name="Arai W."/>
            <person name="Tsubouchi T."/>
            <person name="Morono Y."/>
            <person name="Uchiyama I."/>
            <person name="Ito T."/>
            <person name="Fujiyama A."/>
            <person name="Inagaki F."/>
            <person name="Takami H."/>
        </authorList>
    </citation>
    <scope>NUCLEOTIDE SEQUENCE</scope>
    <source>
        <strain evidence="2">Expedition CK06-06</strain>
    </source>
</reference>